<proteinExistence type="predicted"/>
<name>A0A9D4JNB9_DREPO</name>
<reference evidence="1" key="2">
    <citation type="submission" date="2020-11" db="EMBL/GenBank/DDBJ databases">
        <authorList>
            <person name="McCartney M.A."/>
            <person name="Auch B."/>
            <person name="Kono T."/>
            <person name="Mallez S."/>
            <person name="Becker A."/>
            <person name="Gohl D.M."/>
            <person name="Silverstein K.A.T."/>
            <person name="Koren S."/>
            <person name="Bechman K.B."/>
            <person name="Herman A."/>
            <person name="Abrahante J.E."/>
            <person name="Garbe J."/>
        </authorList>
    </citation>
    <scope>NUCLEOTIDE SEQUENCE</scope>
    <source>
        <strain evidence="1">Duluth1</strain>
        <tissue evidence="1">Whole animal</tissue>
    </source>
</reference>
<keyword evidence="2" id="KW-1185">Reference proteome</keyword>
<comment type="caution">
    <text evidence="1">The sequence shown here is derived from an EMBL/GenBank/DDBJ whole genome shotgun (WGS) entry which is preliminary data.</text>
</comment>
<dbReference type="AlphaFoldDB" id="A0A9D4JNB9"/>
<protein>
    <submittedName>
        <fullName evidence="1">Uncharacterized protein</fullName>
    </submittedName>
</protein>
<dbReference type="EMBL" id="JAIWYP010000005">
    <property type="protein sequence ID" value="KAH3818480.1"/>
    <property type="molecule type" value="Genomic_DNA"/>
</dbReference>
<accession>A0A9D4JNB9</accession>
<organism evidence="1 2">
    <name type="scientific">Dreissena polymorpha</name>
    <name type="common">Zebra mussel</name>
    <name type="synonym">Mytilus polymorpha</name>
    <dbReference type="NCBI Taxonomy" id="45954"/>
    <lineage>
        <taxon>Eukaryota</taxon>
        <taxon>Metazoa</taxon>
        <taxon>Spiralia</taxon>
        <taxon>Lophotrochozoa</taxon>
        <taxon>Mollusca</taxon>
        <taxon>Bivalvia</taxon>
        <taxon>Autobranchia</taxon>
        <taxon>Heteroconchia</taxon>
        <taxon>Euheterodonta</taxon>
        <taxon>Imparidentia</taxon>
        <taxon>Neoheterodontei</taxon>
        <taxon>Myida</taxon>
        <taxon>Dreissenoidea</taxon>
        <taxon>Dreissenidae</taxon>
        <taxon>Dreissena</taxon>
    </lineage>
</organism>
<evidence type="ECO:0000313" key="2">
    <source>
        <dbReference type="Proteomes" id="UP000828390"/>
    </source>
</evidence>
<gene>
    <name evidence="1" type="ORF">DPMN_120201</name>
</gene>
<evidence type="ECO:0000313" key="1">
    <source>
        <dbReference type="EMBL" id="KAH3818480.1"/>
    </source>
</evidence>
<reference evidence="1" key="1">
    <citation type="journal article" date="2019" name="bioRxiv">
        <title>The Genome of the Zebra Mussel, Dreissena polymorpha: A Resource for Invasive Species Research.</title>
        <authorList>
            <person name="McCartney M.A."/>
            <person name="Auch B."/>
            <person name="Kono T."/>
            <person name="Mallez S."/>
            <person name="Zhang Y."/>
            <person name="Obille A."/>
            <person name="Becker A."/>
            <person name="Abrahante J.E."/>
            <person name="Garbe J."/>
            <person name="Badalamenti J.P."/>
            <person name="Herman A."/>
            <person name="Mangelson H."/>
            <person name="Liachko I."/>
            <person name="Sullivan S."/>
            <person name="Sone E.D."/>
            <person name="Koren S."/>
            <person name="Silverstein K.A.T."/>
            <person name="Beckman K.B."/>
            <person name="Gohl D.M."/>
        </authorList>
    </citation>
    <scope>NUCLEOTIDE SEQUENCE</scope>
    <source>
        <strain evidence="1">Duluth1</strain>
        <tissue evidence="1">Whole animal</tissue>
    </source>
</reference>
<sequence>MLIFNERLSPCVRPTSDSLYVYHNEYRPASIRHGSPAFRWSPADVYASGKYLYCCRYTFNESDFGQWPGNTHTLILQSCFDLNSIPSLARRQVKI</sequence>
<dbReference type="Proteomes" id="UP000828390">
    <property type="component" value="Unassembled WGS sequence"/>
</dbReference>